<dbReference type="AlphaFoldDB" id="A0A1I8F5W8"/>
<keyword evidence="1" id="KW-1185">Reference proteome</keyword>
<dbReference type="Proteomes" id="UP000095280">
    <property type="component" value="Unplaced"/>
</dbReference>
<evidence type="ECO:0000313" key="2">
    <source>
        <dbReference type="WBParaSite" id="maker-unitig_21796-snap-gene-0.2-mRNA-1"/>
    </source>
</evidence>
<reference evidence="2" key="1">
    <citation type="submission" date="2016-11" db="UniProtKB">
        <authorList>
            <consortium name="WormBaseParasite"/>
        </authorList>
    </citation>
    <scope>IDENTIFICATION</scope>
</reference>
<sequence length="100" mass="10701">SALLPGAAVHSGHSGLGATATVSFLPVLWRAPARFERPTYKMAPGVMRRMGRRLCVLSHRPTKLRTEIPPLAAATDTILMTTRSAGAISLAGMKQKNVNH</sequence>
<accession>A0A1I8F5W8</accession>
<name>A0A1I8F5W8_9PLAT</name>
<dbReference type="WBParaSite" id="maker-unitig_21796-snap-gene-0.2-mRNA-1">
    <property type="protein sequence ID" value="maker-unitig_21796-snap-gene-0.2-mRNA-1"/>
    <property type="gene ID" value="maker-unitig_21796-snap-gene-0.2"/>
</dbReference>
<protein>
    <submittedName>
        <fullName evidence="2">Integron gene cassette protein</fullName>
    </submittedName>
</protein>
<evidence type="ECO:0000313" key="1">
    <source>
        <dbReference type="Proteomes" id="UP000095280"/>
    </source>
</evidence>
<organism evidence="1 2">
    <name type="scientific">Macrostomum lignano</name>
    <dbReference type="NCBI Taxonomy" id="282301"/>
    <lineage>
        <taxon>Eukaryota</taxon>
        <taxon>Metazoa</taxon>
        <taxon>Spiralia</taxon>
        <taxon>Lophotrochozoa</taxon>
        <taxon>Platyhelminthes</taxon>
        <taxon>Rhabditophora</taxon>
        <taxon>Macrostomorpha</taxon>
        <taxon>Macrostomida</taxon>
        <taxon>Macrostomidae</taxon>
        <taxon>Macrostomum</taxon>
    </lineage>
</organism>
<proteinExistence type="predicted"/>